<proteinExistence type="predicted"/>
<protein>
    <recommendedName>
        <fullName evidence="1">CS domain-containing protein</fullName>
    </recommendedName>
</protein>
<dbReference type="Gene3D" id="2.60.40.790">
    <property type="match status" value="1"/>
</dbReference>
<reference evidence="2" key="1">
    <citation type="submission" date="2022-07" db="EMBL/GenBank/DDBJ databases">
        <title>Genome analysis of Parmales, a sister group of diatoms, reveals the evolutionary specialization of diatoms from phago-mixotrophs to photoautotrophs.</title>
        <authorList>
            <person name="Ban H."/>
            <person name="Sato S."/>
            <person name="Yoshikawa S."/>
            <person name="Kazumasa Y."/>
            <person name="Nakamura Y."/>
            <person name="Ichinomiya M."/>
            <person name="Saitoh K."/>
            <person name="Sato N."/>
            <person name="Blanc-Mathieu R."/>
            <person name="Endo H."/>
            <person name="Kuwata A."/>
            <person name="Ogata H."/>
        </authorList>
    </citation>
    <scope>NUCLEOTIDE SEQUENCE</scope>
</reference>
<accession>A0A9W7E8S0</accession>
<dbReference type="EMBL" id="BRXZ01001357">
    <property type="protein sequence ID" value="GMH69215.1"/>
    <property type="molecule type" value="Genomic_DNA"/>
</dbReference>
<dbReference type="OrthoDB" id="515366at2759"/>
<comment type="caution">
    <text evidence="2">The sequence shown here is derived from an EMBL/GenBank/DDBJ whole genome shotgun (WGS) entry which is preliminary data.</text>
</comment>
<dbReference type="Pfam" id="PF04969">
    <property type="entry name" value="CS"/>
    <property type="match status" value="1"/>
</dbReference>
<gene>
    <name evidence="2" type="ORF">TrRE_jg11090</name>
</gene>
<sequence>MKMTQQGSSEGRYAYVHGGNKVYEWSQDLDSVSIFLRPPPPVPGNLIYVEIRAGEVTAGLKGADTGPFIKEETGGLVDVGESTWVMDGEGEGREIEIVLNPGFDFRNAEFNGQVPDARNFMGGVGYS</sequence>
<evidence type="ECO:0000313" key="3">
    <source>
        <dbReference type="Proteomes" id="UP001165082"/>
    </source>
</evidence>
<feature type="domain" description="CS" evidence="1">
    <location>
        <begin position="23"/>
        <end position="99"/>
    </location>
</feature>
<evidence type="ECO:0000313" key="2">
    <source>
        <dbReference type="EMBL" id="GMH69215.1"/>
    </source>
</evidence>
<dbReference type="InterPro" id="IPR007052">
    <property type="entry name" value="CS_dom"/>
</dbReference>
<evidence type="ECO:0000259" key="1">
    <source>
        <dbReference type="Pfam" id="PF04969"/>
    </source>
</evidence>
<dbReference type="CDD" id="cd06467">
    <property type="entry name" value="p23_NUDC_like"/>
    <property type="match status" value="1"/>
</dbReference>
<dbReference type="InterPro" id="IPR008978">
    <property type="entry name" value="HSP20-like_chaperone"/>
</dbReference>
<keyword evidence="3" id="KW-1185">Reference proteome</keyword>
<dbReference type="Proteomes" id="UP001165082">
    <property type="component" value="Unassembled WGS sequence"/>
</dbReference>
<organism evidence="2 3">
    <name type="scientific">Triparma retinervis</name>
    <dbReference type="NCBI Taxonomy" id="2557542"/>
    <lineage>
        <taxon>Eukaryota</taxon>
        <taxon>Sar</taxon>
        <taxon>Stramenopiles</taxon>
        <taxon>Ochrophyta</taxon>
        <taxon>Bolidophyceae</taxon>
        <taxon>Parmales</taxon>
        <taxon>Triparmaceae</taxon>
        <taxon>Triparma</taxon>
    </lineage>
</organism>
<dbReference type="SUPFAM" id="SSF49764">
    <property type="entry name" value="HSP20-like chaperones"/>
    <property type="match status" value="1"/>
</dbReference>
<name>A0A9W7E8S0_9STRA</name>
<dbReference type="AlphaFoldDB" id="A0A9W7E8S0"/>